<evidence type="ECO:0000259" key="1">
    <source>
        <dbReference type="Pfam" id="PF26579"/>
    </source>
</evidence>
<feature type="domain" description="CFAP47-like immunoglobulin-like" evidence="1">
    <location>
        <begin position="78"/>
        <end position="217"/>
    </location>
</feature>
<dbReference type="EMBL" id="VZTF01002689">
    <property type="protein sequence ID" value="NXB02905.1"/>
    <property type="molecule type" value="Genomic_DNA"/>
</dbReference>
<dbReference type="PANTHER" id="PTHR45912:SF3">
    <property type="entry name" value="CILIA- AND FLAGELLA-ASSOCIATED PROTEIN 47"/>
    <property type="match status" value="1"/>
</dbReference>
<evidence type="ECO:0000313" key="2">
    <source>
        <dbReference type="EMBL" id="NXB02905.1"/>
    </source>
</evidence>
<name>A0A7K8AJM1_9CORV</name>
<protein>
    <submittedName>
        <fullName evidence="2">CFA47 protein</fullName>
    </submittedName>
</protein>
<proteinExistence type="predicted"/>
<dbReference type="AlphaFoldDB" id="A0A7K8AJM1"/>
<dbReference type="PANTHER" id="PTHR45912">
    <property type="entry name" value="CILIA- AND FLAGELLA-ASSOCIATED PROTEIN 47"/>
    <property type="match status" value="1"/>
</dbReference>
<gene>
    <name evidence="2" type="primary">Cfap47_5</name>
    <name evidence="2" type="ORF">CNELOR_R02147</name>
</gene>
<dbReference type="Pfam" id="PF26579">
    <property type="entry name" value="Ig_CFAP47"/>
    <property type="match status" value="1"/>
</dbReference>
<reference evidence="2 3" key="1">
    <citation type="submission" date="2019-09" db="EMBL/GenBank/DDBJ databases">
        <title>Bird 10,000 Genomes (B10K) Project - Family phase.</title>
        <authorList>
            <person name="Zhang G."/>
        </authorList>
    </citation>
    <scope>NUCLEOTIDE SEQUENCE [LARGE SCALE GENOMIC DNA]</scope>
    <source>
        <strain evidence="2">B10K-DU-029-38</strain>
        <tissue evidence="2">Muscle</tissue>
    </source>
</reference>
<evidence type="ECO:0000313" key="3">
    <source>
        <dbReference type="Proteomes" id="UP000517678"/>
    </source>
</evidence>
<comment type="caution">
    <text evidence="2">The sequence shown here is derived from an EMBL/GenBank/DDBJ whole genome shotgun (WGS) entry which is preliminary data.</text>
</comment>
<accession>A0A7K8AJM1</accession>
<feature type="non-terminal residue" evidence="2">
    <location>
        <position position="247"/>
    </location>
</feature>
<dbReference type="InterPro" id="IPR058952">
    <property type="entry name" value="Ig_CFAP47"/>
</dbReference>
<dbReference type="GO" id="GO:0005929">
    <property type="term" value="C:cilium"/>
    <property type="evidence" value="ECO:0007669"/>
    <property type="project" value="TreeGrafter"/>
</dbReference>
<dbReference type="Proteomes" id="UP000517678">
    <property type="component" value="Unassembled WGS sequence"/>
</dbReference>
<feature type="non-terminal residue" evidence="2">
    <location>
        <position position="1"/>
    </location>
</feature>
<sequence>GVRLAPKERLEIPVLFMPAEMKIYKAVVVIHVMRENGENWSCEVTAESNTDLNRNVTVAENGETQGILWIYPINGTPEAPQQKSVVIRCQARQRLEQRVELLLIGVMPGASALPDAGNSAMVNTDESSNTPEVTDGSCATLEFLYELQYQSDEIRSQLESLVGMQLVQKEWDTESRIVTLIFNVVFAPSKPMRNEATLVIQCTAGGLWKFPLVFIATEPEVDDVINIVAVGLNKESIVGFKLTSQTR</sequence>
<keyword evidence="3" id="KW-1185">Reference proteome</keyword>
<dbReference type="GO" id="GO:0007288">
    <property type="term" value="P:sperm axoneme assembly"/>
    <property type="evidence" value="ECO:0007669"/>
    <property type="project" value="TreeGrafter"/>
</dbReference>
<organism evidence="2 3">
    <name type="scientific">Cnemophilus loriae</name>
    <name type="common">Loria's bird-of-paradise</name>
    <dbReference type="NCBI Taxonomy" id="254448"/>
    <lineage>
        <taxon>Eukaryota</taxon>
        <taxon>Metazoa</taxon>
        <taxon>Chordata</taxon>
        <taxon>Craniata</taxon>
        <taxon>Vertebrata</taxon>
        <taxon>Euteleostomi</taxon>
        <taxon>Archelosauria</taxon>
        <taxon>Archosauria</taxon>
        <taxon>Dinosauria</taxon>
        <taxon>Saurischia</taxon>
        <taxon>Theropoda</taxon>
        <taxon>Coelurosauria</taxon>
        <taxon>Aves</taxon>
        <taxon>Neognathae</taxon>
        <taxon>Neoaves</taxon>
        <taxon>Telluraves</taxon>
        <taxon>Australaves</taxon>
        <taxon>Passeriformes</taxon>
        <taxon>Corvoidea</taxon>
        <taxon>Corvidae</taxon>
        <taxon>Cnemophilus</taxon>
    </lineage>
</organism>